<name>A0A0L8GFD9_OCTBM</name>
<feature type="chain" id="PRO_5005583069" evidence="2">
    <location>
        <begin position="23"/>
        <end position="170"/>
    </location>
</feature>
<proteinExistence type="predicted"/>
<keyword evidence="1" id="KW-0812">Transmembrane</keyword>
<feature type="transmembrane region" description="Helical" evidence="1">
    <location>
        <begin position="127"/>
        <end position="147"/>
    </location>
</feature>
<protein>
    <submittedName>
        <fullName evidence="3">Uncharacterized protein</fullName>
    </submittedName>
</protein>
<evidence type="ECO:0000256" key="2">
    <source>
        <dbReference type="SAM" id="SignalP"/>
    </source>
</evidence>
<organism evidence="3">
    <name type="scientific">Octopus bimaculoides</name>
    <name type="common">California two-spotted octopus</name>
    <dbReference type="NCBI Taxonomy" id="37653"/>
    <lineage>
        <taxon>Eukaryota</taxon>
        <taxon>Metazoa</taxon>
        <taxon>Spiralia</taxon>
        <taxon>Lophotrochozoa</taxon>
        <taxon>Mollusca</taxon>
        <taxon>Cephalopoda</taxon>
        <taxon>Coleoidea</taxon>
        <taxon>Octopodiformes</taxon>
        <taxon>Octopoda</taxon>
        <taxon>Incirrata</taxon>
        <taxon>Octopodidae</taxon>
        <taxon>Octopus</taxon>
    </lineage>
</organism>
<gene>
    <name evidence="3" type="ORF">OCBIM_22034510mg</name>
</gene>
<keyword evidence="1" id="KW-1133">Transmembrane helix</keyword>
<sequence length="170" mass="19619">YCHIVSLFWCFTYLAFFRTASWFGFPAPPAFANAVQLFLTLRVIEKSDNMAKYGAFFPLQMAYIFFNTNKRTVLTQPFTFCFLYSLPSCFTFLNLLISSICTTYLYQHIHLSLLRDSLEKSRNQKHGSYRFGVLILFMSAPPSTTVVTTTTRKADMFNYTALNTVVALHE</sequence>
<evidence type="ECO:0000313" key="3">
    <source>
        <dbReference type="EMBL" id="KOF75574.1"/>
    </source>
</evidence>
<keyword evidence="1" id="KW-0472">Membrane</keyword>
<feature type="signal peptide" evidence="2">
    <location>
        <begin position="1"/>
        <end position="22"/>
    </location>
</feature>
<feature type="transmembrane region" description="Helical" evidence="1">
    <location>
        <begin position="78"/>
        <end position="107"/>
    </location>
</feature>
<feature type="non-terminal residue" evidence="3">
    <location>
        <position position="1"/>
    </location>
</feature>
<dbReference type="AlphaFoldDB" id="A0A0L8GFD9"/>
<keyword evidence="2" id="KW-0732">Signal</keyword>
<reference evidence="3" key="1">
    <citation type="submission" date="2015-07" db="EMBL/GenBank/DDBJ databases">
        <title>MeaNS - Measles Nucleotide Surveillance Program.</title>
        <authorList>
            <person name="Tran T."/>
            <person name="Druce J."/>
        </authorList>
    </citation>
    <scope>NUCLEOTIDE SEQUENCE</scope>
    <source>
        <strain evidence="3">UCB-OBI-ISO-001</strain>
        <tissue evidence="3">Gonad</tissue>
    </source>
</reference>
<accession>A0A0L8GFD9</accession>
<dbReference type="EMBL" id="KQ422063">
    <property type="protein sequence ID" value="KOF75574.1"/>
    <property type="molecule type" value="Genomic_DNA"/>
</dbReference>
<evidence type="ECO:0000256" key="1">
    <source>
        <dbReference type="SAM" id="Phobius"/>
    </source>
</evidence>